<evidence type="ECO:0000313" key="1">
    <source>
        <dbReference type="EMBL" id="SDC56183.1"/>
    </source>
</evidence>
<dbReference type="GO" id="GO:0003887">
    <property type="term" value="F:DNA-directed DNA polymerase activity"/>
    <property type="evidence" value="ECO:0007669"/>
    <property type="project" value="InterPro"/>
</dbReference>
<sequence>MVNWQQISETQPVASKMLTQMIKQDRVAHAYLIQGDAGTNSREIAKLLTKSIVCRYTRDANPCQACADCHRIDSGNHPNMHWIEPDGLSIKTEQVATLKKEFTYAGVESNEKVYVISEADRMTTNAANRLLKFLEEPGEKTTAILLTENSYGILDTILSRTQVISLRPLSHMEIERVLIEEGMTADNARLFSIVTNDLTKARELDQDEWFAQARKLVVQLMSILRANQDEALLFIEKNWLDHFKDRDQLDRGLDLLLLWFKDIIYLHVENEDALVFKANQEDVNACLWHYSRQDATHILAQIMNAKRELLQNVHPTLVMEELTLQMQR</sequence>
<gene>
    <name evidence="1" type="ORF">SAMN05421734_11157</name>
</gene>
<dbReference type="OrthoDB" id="9810148at2"/>
<dbReference type="InterPro" id="IPR050238">
    <property type="entry name" value="DNA_Rep/Repair_Clamp_Loader"/>
</dbReference>
<dbReference type="Pfam" id="PF13177">
    <property type="entry name" value="DNA_pol3_delta2"/>
    <property type="match status" value="1"/>
</dbReference>
<dbReference type="STRING" id="1612202.SAMN05421734_11157"/>
<dbReference type="InterPro" id="IPR027417">
    <property type="entry name" value="P-loop_NTPase"/>
</dbReference>
<dbReference type="SUPFAM" id="SSF52540">
    <property type="entry name" value="P-loop containing nucleoside triphosphate hydrolases"/>
    <property type="match status" value="1"/>
</dbReference>
<name>A0A1G6MKW2_9BACI</name>
<proteinExistence type="predicted"/>
<dbReference type="FunFam" id="3.40.50.300:FF:001255">
    <property type="entry name" value="DNA polymerase III subunit delta"/>
    <property type="match status" value="1"/>
</dbReference>
<dbReference type="EMBL" id="FMYI01000011">
    <property type="protein sequence ID" value="SDC56183.1"/>
    <property type="molecule type" value="Genomic_DNA"/>
</dbReference>
<dbReference type="Gene3D" id="3.40.50.300">
    <property type="entry name" value="P-loop containing nucleotide triphosphate hydrolases"/>
    <property type="match status" value="1"/>
</dbReference>
<dbReference type="InterPro" id="IPR004622">
    <property type="entry name" value="DNA_pol_HolB"/>
</dbReference>
<keyword evidence="2" id="KW-1185">Reference proteome</keyword>
<dbReference type="Proteomes" id="UP000242949">
    <property type="component" value="Unassembled WGS sequence"/>
</dbReference>
<dbReference type="PANTHER" id="PTHR11669">
    <property type="entry name" value="REPLICATION FACTOR C / DNA POLYMERASE III GAMMA-TAU SUBUNIT"/>
    <property type="match status" value="1"/>
</dbReference>
<dbReference type="GO" id="GO:0008408">
    <property type="term" value="F:3'-5' exonuclease activity"/>
    <property type="evidence" value="ECO:0007669"/>
    <property type="project" value="InterPro"/>
</dbReference>
<protein>
    <submittedName>
        <fullName evidence="1">DNA polymerase III, delta prime subunit</fullName>
    </submittedName>
</protein>
<dbReference type="RefSeq" id="WP_090797002.1">
    <property type="nucleotide sequence ID" value="NZ_FMYI01000011.1"/>
</dbReference>
<dbReference type="NCBIfam" id="NF005972">
    <property type="entry name" value="PRK08058.1"/>
    <property type="match status" value="1"/>
</dbReference>
<dbReference type="NCBIfam" id="TIGR00678">
    <property type="entry name" value="holB"/>
    <property type="match status" value="1"/>
</dbReference>
<organism evidence="1 2">
    <name type="scientific">Pelagirhabdus alkalitolerans</name>
    <dbReference type="NCBI Taxonomy" id="1612202"/>
    <lineage>
        <taxon>Bacteria</taxon>
        <taxon>Bacillati</taxon>
        <taxon>Bacillota</taxon>
        <taxon>Bacilli</taxon>
        <taxon>Bacillales</taxon>
        <taxon>Bacillaceae</taxon>
        <taxon>Pelagirhabdus</taxon>
    </lineage>
</organism>
<accession>A0A1G6MKW2</accession>
<reference evidence="2" key="1">
    <citation type="submission" date="2016-09" db="EMBL/GenBank/DDBJ databases">
        <authorList>
            <person name="Varghese N."/>
            <person name="Submissions S."/>
        </authorList>
    </citation>
    <scope>NUCLEOTIDE SEQUENCE [LARGE SCALE GENOMIC DNA]</scope>
    <source>
        <strain evidence="2">S5</strain>
    </source>
</reference>
<dbReference type="AlphaFoldDB" id="A0A1G6MKW2"/>
<evidence type="ECO:0000313" key="2">
    <source>
        <dbReference type="Proteomes" id="UP000242949"/>
    </source>
</evidence>
<dbReference type="GO" id="GO:0006261">
    <property type="term" value="P:DNA-templated DNA replication"/>
    <property type="evidence" value="ECO:0007669"/>
    <property type="project" value="TreeGrafter"/>
</dbReference>
<dbReference type="PANTHER" id="PTHR11669:SF8">
    <property type="entry name" value="DNA POLYMERASE III SUBUNIT DELTA"/>
    <property type="match status" value="1"/>
</dbReference>